<evidence type="ECO:0000313" key="3">
    <source>
        <dbReference type="EMBL" id="PRX16535.1"/>
    </source>
</evidence>
<dbReference type="Pfam" id="PF13424">
    <property type="entry name" value="TPR_12"/>
    <property type="match status" value="2"/>
</dbReference>
<dbReference type="Gene3D" id="3.40.50.10140">
    <property type="entry name" value="Toll/interleukin-1 receptor homology (TIR) domain"/>
    <property type="match status" value="1"/>
</dbReference>
<dbReference type="EMBL" id="PVMZ01000019">
    <property type="protein sequence ID" value="PRX16535.1"/>
    <property type="molecule type" value="Genomic_DNA"/>
</dbReference>
<dbReference type="SUPFAM" id="SSF52540">
    <property type="entry name" value="P-loop containing nucleoside triphosphate hydrolases"/>
    <property type="match status" value="1"/>
</dbReference>
<dbReference type="InterPro" id="IPR053137">
    <property type="entry name" value="NLR-like"/>
</dbReference>
<name>A0A2T0K1T8_9ACTN</name>
<dbReference type="Gene3D" id="3.40.50.300">
    <property type="entry name" value="P-loop containing nucleotide triphosphate hydrolases"/>
    <property type="match status" value="1"/>
</dbReference>
<dbReference type="Gene3D" id="1.25.40.10">
    <property type="entry name" value="Tetratricopeptide repeat domain"/>
    <property type="match status" value="2"/>
</dbReference>
<dbReference type="Pfam" id="PF13676">
    <property type="entry name" value="TIR_2"/>
    <property type="match status" value="1"/>
</dbReference>
<dbReference type="PANTHER" id="PTHR46082:SF6">
    <property type="entry name" value="AAA+ ATPASE DOMAIN-CONTAINING PROTEIN-RELATED"/>
    <property type="match status" value="1"/>
</dbReference>
<evidence type="ECO:0000256" key="1">
    <source>
        <dbReference type="SAM" id="MobiDB-lite"/>
    </source>
</evidence>
<protein>
    <submittedName>
        <fullName evidence="3">Tetratricopeptide repeat protein</fullName>
    </submittedName>
</protein>
<dbReference type="SUPFAM" id="SSF52200">
    <property type="entry name" value="Toll/Interleukin receptor TIR domain"/>
    <property type="match status" value="1"/>
</dbReference>
<gene>
    <name evidence="3" type="ORF">CLV67_119116</name>
</gene>
<dbReference type="InterPro" id="IPR011990">
    <property type="entry name" value="TPR-like_helical_dom_sf"/>
</dbReference>
<dbReference type="GO" id="GO:0043531">
    <property type="term" value="F:ADP binding"/>
    <property type="evidence" value="ECO:0007669"/>
    <property type="project" value="InterPro"/>
</dbReference>
<dbReference type="PROSITE" id="PS50104">
    <property type="entry name" value="TIR"/>
    <property type="match status" value="1"/>
</dbReference>
<dbReference type="GO" id="GO:0007165">
    <property type="term" value="P:signal transduction"/>
    <property type="evidence" value="ECO:0007669"/>
    <property type="project" value="InterPro"/>
</dbReference>
<dbReference type="InterPro" id="IPR000157">
    <property type="entry name" value="TIR_dom"/>
</dbReference>
<dbReference type="Pfam" id="PF13374">
    <property type="entry name" value="TPR_10"/>
    <property type="match status" value="1"/>
</dbReference>
<dbReference type="InterPro" id="IPR035897">
    <property type="entry name" value="Toll_tir_struct_dom_sf"/>
</dbReference>
<dbReference type="PANTHER" id="PTHR46082">
    <property type="entry name" value="ATP/GTP-BINDING PROTEIN-RELATED"/>
    <property type="match status" value="1"/>
</dbReference>
<dbReference type="Pfam" id="PF00931">
    <property type="entry name" value="NB-ARC"/>
    <property type="match status" value="1"/>
</dbReference>
<comment type="caution">
    <text evidence="3">The sequence shown here is derived from an EMBL/GenBank/DDBJ whole genome shotgun (WGS) entry which is preliminary data.</text>
</comment>
<dbReference type="AlphaFoldDB" id="A0A2T0K1T8"/>
<evidence type="ECO:0000313" key="4">
    <source>
        <dbReference type="Proteomes" id="UP000239415"/>
    </source>
</evidence>
<evidence type="ECO:0000259" key="2">
    <source>
        <dbReference type="PROSITE" id="PS50104"/>
    </source>
</evidence>
<dbReference type="InterPro" id="IPR027417">
    <property type="entry name" value="P-loop_NTPase"/>
</dbReference>
<feature type="domain" description="TIR" evidence="2">
    <location>
        <begin position="4"/>
        <end position="138"/>
    </location>
</feature>
<dbReference type="Proteomes" id="UP000239415">
    <property type="component" value="Unassembled WGS sequence"/>
</dbReference>
<sequence length="833" mass="92508">MDGVADRIFISHTGKDRAWAEWARWHLEKAGYATELDSVDWAPGTNFMEAMNTALRRDNPLLVLLSATYLNPERPNTDHWTTRLAQRRNDPDAKLIPLRVENVDLHDGLWAPIVIPSLFDLDPDQAVVLLLDAVRQVIESAPATARSAVPPAFPGRTAPSAPADGPRPPGSMPAVWNLPRRNPGFTGRDDMLNRLHDTLSNGRPVAVQALHGMGGVGKTQLALEYGHRFAGEYDLVWWIPSEQPELIGDHLAALAEKLRLVPAGTATPDAVEALRDHLRQSGRWLLLFDNVEAREDLSPWLPVGPGHLLITSRNPNWIGIADAVDVNVFARSESVELLRTHLPRITDHDADLLAEALGDLPLAVGQAVDLLAETSTPVKDYLDDLAVHTAELMGEGRPPVGYPVPLAATVALTADRLCATDPAAGHLLYLCARFGPEPIPADLFTARPDLLPEPLGTIAGKPMAFRRIEAQLGRYGLARLTDTGLILHRLVQAVLRDTDPDPAGHRDTAERLLVAARPDDGTHPQWWTRWSVLLPHILAADPATTDSHSLRDTTNSAVWHLIARGDAGTALPLAEHLRHSWSRRYGPDDQATLSISEILANIHNELGNYQKAHDLSQDSLARERRLHGDDHPRTLTAATNLANDLYRLGNFEQARALDEDTLTRRRRTLGDDHRDTLASAGNLADDLRRLGEHERAWRLDEDALARRQRILGDDHPDTLMSASNLAVDLRQLGQHERARQLDEDTLTRRQRILGDDHPHTLRSANNLAIDLRQLGQHERARQLSEDALTRRQRILGDDHPDTRRSAHDLANTLDALGRPNEAEELRKRFGRRL</sequence>
<dbReference type="NCBIfam" id="NF040586">
    <property type="entry name" value="FxSxx_TPR"/>
    <property type="match status" value="1"/>
</dbReference>
<dbReference type="InterPro" id="IPR002182">
    <property type="entry name" value="NB-ARC"/>
</dbReference>
<dbReference type="SUPFAM" id="SSF48452">
    <property type="entry name" value="TPR-like"/>
    <property type="match status" value="3"/>
</dbReference>
<organism evidence="3 4">
    <name type="scientific">Actinoplanes italicus</name>
    <dbReference type="NCBI Taxonomy" id="113567"/>
    <lineage>
        <taxon>Bacteria</taxon>
        <taxon>Bacillati</taxon>
        <taxon>Actinomycetota</taxon>
        <taxon>Actinomycetes</taxon>
        <taxon>Micromonosporales</taxon>
        <taxon>Micromonosporaceae</taxon>
        <taxon>Actinoplanes</taxon>
    </lineage>
</organism>
<feature type="region of interest" description="Disordered" evidence="1">
    <location>
        <begin position="145"/>
        <end position="183"/>
    </location>
</feature>
<keyword evidence="4" id="KW-1185">Reference proteome</keyword>
<proteinExistence type="predicted"/>
<reference evidence="3 4" key="1">
    <citation type="submission" date="2018-03" db="EMBL/GenBank/DDBJ databases">
        <title>Genomic Encyclopedia of Archaeal and Bacterial Type Strains, Phase II (KMG-II): from individual species to whole genera.</title>
        <authorList>
            <person name="Goeker M."/>
        </authorList>
    </citation>
    <scope>NUCLEOTIDE SEQUENCE [LARGE SCALE GENOMIC DNA]</scope>
    <source>
        <strain evidence="3 4">DSM 43146</strain>
    </source>
</reference>
<accession>A0A2T0K1T8</accession>